<evidence type="ECO:0000256" key="3">
    <source>
        <dbReference type="ARBA" id="ARBA00022801"/>
    </source>
</evidence>
<dbReference type="NCBIfam" id="TIGR00447">
    <property type="entry name" value="pth"/>
    <property type="match status" value="1"/>
</dbReference>
<protein>
    <recommendedName>
        <fullName evidence="1">peptidyl-tRNA hydrolase</fullName>
        <ecNumber evidence="1">3.1.1.29</ecNumber>
    </recommendedName>
</protein>
<dbReference type="PANTHER" id="PTHR17224">
    <property type="entry name" value="PEPTIDYL-TRNA HYDROLASE"/>
    <property type="match status" value="1"/>
</dbReference>
<dbReference type="InterPro" id="IPR001328">
    <property type="entry name" value="Pept_tRNA_hydro"/>
</dbReference>
<evidence type="ECO:0000256" key="4">
    <source>
        <dbReference type="ARBA" id="ARBA00022884"/>
    </source>
</evidence>
<evidence type="ECO:0000313" key="8">
    <source>
        <dbReference type="Proteomes" id="UP000293360"/>
    </source>
</evidence>
<gene>
    <name evidence="7" type="ORF">DL764_008342</name>
</gene>
<dbReference type="Gene3D" id="3.40.50.1470">
    <property type="entry name" value="Peptidyl-tRNA hydrolase"/>
    <property type="match status" value="1"/>
</dbReference>
<dbReference type="PANTHER" id="PTHR17224:SF1">
    <property type="entry name" value="PEPTIDYL-TRNA HYDROLASE"/>
    <property type="match status" value="1"/>
</dbReference>
<evidence type="ECO:0000256" key="1">
    <source>
        <dbReference type="ARBA" id="ARBA00013260"/>
    </source>
</evidence>
<feature type="region of interest" description="Disordered" evidence="6">
    <location>
        <begin position="42"/>
        <end position="61"/>
    </location>
</feature>
<dbReference type="EC" id="3.1.1.29" evidence="1"/>
<dbReference type="STRING" id="155417.A0A4V1X9A5"/>
<dbReference type="PROSITE" id="PS01196">
    <property type="entry name" value="PEPT_TRNA_HYDROL_2"/>
    <property type="match status" value="1"/>
</dbReference>
<dbReference type="SUPFAM" id="SSF53178">
    <property type="entry name" value="Peptidyl-tRNA hydrolase-like"/>
    <property type="match status" value="1"/>
</dbReference>
<reference evidence="7 8" key="1">
    <citation type="submission" date="2018-06" db="EMBL/GenBank/DDBJ databases">
        <title>Complete Genomes of Monosporascus.</title>
        <authorList>
            <person name="Robinson A.J."/>
            <person name="Natvig D.O."/>
        </authorList>
    </citation>
    <scope>NUCLEOTIDE SEQUENCE [LARGE SCALE GENOMIC DNA]</scope>
    <source>
        <strain evidence="7 8">CBS 110550</strain>
    </source>
</reference>
<organism evidence="7 8">
    <name type="scientific">Monosporascus ibericus</name>
    <dbReference type="NCBI Taxonomy" id="155417"/>
    <lineage>
        <taxon>Eukaryota</taxon>
        <taxon>Fungi</taxon>
        <taxon>Dikarya</taxon>
        <taxon>Ascomycota</taxon>
        <taxon>Pezizomycotina</taxon>
        <taxon>Sordariomycetes</taxon>
        <taxon>Xylariomycetidae</taxon>
        <taxon>Xylariales</taxon>
        <taxon>Xylariales incertae sedis</taxon>
        <taxon>Monosporascus</taxon>
    </lineage>
</organism>
<keyword evidence="8" id="KW-1185">Reference proteome</keyword>
<evidence type="ECO:0000313" key="7">
    <source>
        <dbReference type="EMBL" id="RYO91053.1"/>
    </source>
</evidence>
<dbReference type="InterPro" id="IPR036416">
    <property type="entry name" value="Pept_tRNA_hydro_sf"/>
</dbReference>
<proteinExistence type="inferred from homology"/>
<dbReference type="EMBL" id="QJNU01000641">
    <property type="protein sequence ID" value="RYO91053.1"/>
    <property type="molecule type" value="Genomic_DNA"/>
</dbReference>
<dbReference type="Pfam" id="PF01195">
    <property type="entry name" value="Pept_tRNA_hydro"/>
    <property type="match status" value="1"/>
</dbReference>
<dbReference type="Proteomes" id="UP000293360">
    <property type="component" value="Unassembled WGS sequence"/>
</dbReference>
<evidence type="ECO:0000256" key="5">
    <source>
        <dbReference type="ARBA" id="ARBA00038063"/>
    </source>
</evidence>
<keyword evidence="2" id="KW-0820">tRNA-binding</keyword>
<keyword evidence="4" id="KW-0694">RNA-binding</keyword>
<sequence length="216" mass="24056">MGKFNPHFLVISLGNPGKYYETMHSAGHLALLSLQKAIKNSADASGASSPGQPDFSPYKRWKKSCQASTGPKYTLLQSPTLMNVSGDFVRWAWNETLKGHGVPPSDLGLVVLHDELETRFGVVRTRQWGTSHRGHNGIKSIYQKLQIKDYPGAQWARISVGIDRPESRDPENVADYVLSPLTDQQKMAIDTEVGPRVLESLNQLESLWRTQLKDAT</sequence>
<feature type="compositionally biased region" description="Polar residues" evidence="6">
    <location>
        <begin position="42"/>
        <end position="51"/>
    </location>
</feature>
<dbReference type="GO" id="GO:0000049">
    <property type="term" value="F:tRNA binding"/>
    <property type="evidence" value="ECO:0007669"/>
    <property type="project" value="UniProtKB-KW"/>
</dbReference>
<evidence type="ECO:0000256" key="2">
    <source>
        <dbReference type="ARBA" id="ARBA00022555"/>
    </source>
</evidence>
<dbReference type="AlphaFoldDB" id="A0A4V1X9A5"/>
<accession>A0A4V1X9A5</accession>
<dbReference type="GO" id="GO:0004045">
    <property type="term" value="F:peptidyl-tRNA hydrolase activity"/>
    <property type="evidence" value="ECO:0007669"/>
    <property type="project" value="UniProtKB-EC"/>
</dbReference>
<name>A0A4V1X9A5_9PEZI</name>
<keyword evidence="3" id="KW-0378">Hydrolase</keyword>
<dbReference type="OrthoDB" id="1711136at2759"/>
<dbReference type="InterPro" id="IPR018171">
    <property type="entry name" value="Pept_tRNA_hydro_CS"/>
</dbReference>
<comment type="similarity">
    <text evidence="5">Belongs to the PTH family.</text>
</comment>
<evidence type="ECO:0000256" key="6">
    <source>
        <dbReference type="SAM" id="MobiDB-lite"/>
    </source>
</evidence>
<comment type="caution">
    <text evidence="7">The sequence shown here is derived from an EMBL/GenBank/DDBJ whole genome shotgun (WGS) entry which is preliminary data.</text>
</comment>